<dbReference type="SUPFAM" id="SSF51569">
    <property type="entry name" value="Aldolase"/>
    <property type="match status" value="1"/>
</dbReference>
<dbReference type="GO" id="GO:0004419">
    <property type="term" value="F:hydroxymethylglutaryl-CoA lyase activity"/>
    <property type="evidence" value="ECO:0007669"/>
    <property type="project" value="UniProtKB-EC"/>
</dbReference>
<reference evidence="5 6" key="1">
    <citation type="submission" date="2020-03" db="EMBL/GenBank/DDBJ databases">
        <title>Genomic Encyclopedia of Type Strains, Phase IV (KMG-IV): sequencing the most valuable type-strain genomes for metagenomic binning, comparative biology and taxonomic classification.</title>
        <authorList>
            <person name="Goeker M."/>
        </authorList>
    </citation>
    <scope>NUCLEOTIDE SEQUENCE [LARGE SCALE GENOMIC DNA]</scope>
    <source>
        <strain evidence="5 6">DSM 5718</strain>
    </source>
</reference>
<keyword evidence="2" id="KW-0479">Metal-binding</keyword>
<keyword evidence="3 5" id="KW-0456">Lyase</keyword>
<evidence type="ECO:0000256" key="3">
    <source>
        <dbReference type="ARBA" id="ARBA00023239"/>
    </source>
</evidence>
<name>A0A846MNH9_9BACT</name>
<dbReference type="EMBL" id="JAASRN010000001">
    <property type="protein sequence ID" value="NIK72907.1"/>
    <property type="molecule type" value="Genomic_DNA"/>
</dbReference>
<dbReference type="InterPro" id="IPR013785">
    <property type="entry name" value="Aldolase_TIM"/>
</dbReference>
<sequence length="281" mass="31117">MLQIIECPRDAMQGIKTFIPTEKKVQYLNLLLKVGFHTLDFGSFVSPKAIPQMSDTHEVVKQLEGGSNTKLLAIVANERGAIEACQYPQIQYLGFPLSASETFQQRNTNKSIQEALQTVARIQQLCEEHGKKAVIYISMGFGNPYGDPYSPELVCALIEKIKVMQIDTVSLADTVGSASVKDIEELYSLAARLFPSMTLGIHLHSRREEVKEKVHAAYAAGCRRFDAALRGFGGCPMAKDELVGNLDTELLIEALREVKAPLPPIDEEALAEAKRYSLEIF</sequence>
<dbReference type="Proteomes" id="UP000537126">
    <property type="component" value="Unassembled WGS sequence"/>
</dbReference>
<dbReference type="RefSeq" id="WP_166918197.1">
    <property type="nucleotide sequence ID" value="NZ_JAASRN010000001.1"/>
</dbReference>
<evidence type="ECO:0000256" key="1">
    <source>
        <dbReference type="ARBA" id="ARBA00009405"/>
    </source>
</evidence>
<dbReference type="PROSITE" id="PS50991">
    <property type="entry name" value="PYR_CT"/>
    <property type="match status" value="1"/>
</dbReference>
<feature type="domain" description="Pyruvate carboxyltransferase" evidence="4">
    <location>
        <begin position="1"/>
        <end position="271"/>
    </location>
</feature>
<proteinExistence type="inferred from homology"/>
<evidence type="ECO:0000313" key="5">
    <source>
        <dbReference type="EMBL" id="NIK72907.1"/>
    </source>
</evidence>
<comment type="caution">
    <text evidence="5">The sequence shown here is derived from an EMBL/GenBank/DDBJ whole genome shotgun (WGS) entry which is preliminary data.</text>
</comment>
<dbReference type="CDD" id="cd07938">
    <property type="entry name" value="DRE_TIM_HMGL"/>
    <property type="match status" value="1"/>
</dbReference>
<comment type="similarity">
    <text evidence="1">Belongs to the HMG-CoA lyase family.</text>
</comment>
<dbReference type="AlphaFoldDB" id="A0A846MNH9"/>
<protein>
    <submittedName>
        <fullName evidence="5">Hydroxymethylglutaryl-CoA lyase</fullName>
        <ecNumber evidence="5">4.1.3.4</ecNumber>
    </submittedName>
</protein>
<dbReference type="InterPro" id="IPR000891">
    <property type="entry name" value="PYR_CT"/>
</dbReference>
<dbReference type="GO" id="GO:0006552">
    <property type="term" value="P:L-leucine catabolic process"/>
    <property type="evidence" value="ECO:0007669"/>
    <property type="project" value="TreeGrafter"/>
</dbReference>
<gene>
    <name evidence="5" type="ORF">FHS56_000393</name>
</gene>
<organism evidence="5 6">
    <name type="scientific">Thermonema lapsum</name>
    <dbReference type="NCBI Taxonomy" id="28195"/>
    <lineage>
        <taxon>Bacteria</taxon>
        <taxon>Pseudomonadati</taxon>
        <taxon>Bacteroidota</taxon>
        <taxon>Cytophagia</taxon>
        <taxon>Cytophagales</taxon>
        <taxon>Thermonemataceae</taxon>
        <taxon>Thermonema</taxon>
    </lineage>
</organism>
<accession>A0A846MNH9</accession>
<dbReference type="Gene3D" id="3.20.20.70">
    <property type="entry name" value="Aldolase class I"/>
    <property type="match status" value="1"/>
</dbReference>
<evidence type="ECO:0000256" key="2">
    <source>
        <dbReference type="ARBA" id="ARBA00022723"/>
    </source>
</evidence>
<dbReference type="EC" id="4.1.3.4" evidence="5"/>
<dbReference type="PANTHER" id="PTHR42738">
    <property type="entry name" value="HYDROXYMETHYLGLUTARYL-COA LYASE"/>
    <property type="match status" value="1"/>
</dbReference>
<evidence type="ECO:0000259" key="4">
    <source>
        <dbReference type="PROSITE" id="PS50991"/>
    </source>
</evidence>
<dbReference type="GO" id="GO:0046872">
    <property type="term" value="F:metal ion binding"/>
    <property type="evidence" value="ECO:0007669"/>
    <property type="project" value="UniProtKB-KW"/>
</dbReference>
<dbReference type="InterPro" id="IPR043594">
    <property type="entry name" value="HMGL"/>
</dbReference>
<dbReference type="GO" id="GO:0046951">
    <property type="term" value="P:ketone body biosynthetic process"/>
    <property type="evidence" value="ECO:0007669"/>
    <property type="project" value="TreeGrafter"/>
</dbReference>
<dbReference type="Pfam" id="PF00682">
    <property type="entry name" value="HMGL-like"/>
    <property type="match status" value="1"/>
</dbReference>
<keyword evidence="6" id="KW-1185">Reference proteome</keyword>
<evidence type="ECO:0000313" key="6">
    <source>
        <dbReference type="Proteomes" id="UP000537126"/>
    </source>
</evidence>
<dbReference type="PANTHER" id="PTHR42738:SF7">
    <property type="entry name" value="HYDROXYMETHYLGLUTARYL-COA LYASE"/>
    <property type="match status" value="1"/>
</dbReference>